<protein>
    <submittedName>
        <fullName evidence="1">GL18135</fullName>
    </submittedName>
</protein>
<proteinExistence type="predicted"/>
<organism evidence="2">
    <name type="scientific">Drosophila persimilis</name>
    <name type="common">Fruit fly</name>
    <dbReference type="NCBI Taxonomy" id="7234"/>
    <lineage>
        <taxon>Eukaryota</taxon>
        <taxon>Metazoa</taxon>
        <taxon>Ecdysozoa</taxon>
        <taxon>Arthropoda</taxon>
        <taxon>Hexapoda</taxon>
        <taxon>Insecta</taxon>
        <taxon>Pterygota</taxon>
        <taxon>Neoptera</taxon>
        <taxon>Endopterygota</taxon>
        <taxon>Diptera</taxon>
        <taxon>Brachycera</taxon>
        <taxon>Muscomorpha</taxon>
        <taxon>Ephydroidea</taxon>
        <taxon>Drosophilidae</taxon>
        <taxon>Drosophila</taxon>
        <taxon>Sophophora</taxon>
    </lineage>
</organism>
<accession>B4H898</accession>
<dbReference type="EMBL" id="CH479221">
    <property type="protein sequence ID" value="EDW34898.1"/>
    <property type="molecule type" value="Genomic_DNA"/>
</dbReference>
<keyword evidence="2" id="KW-1185">Reference proteome</keyword>
<dbReference type="AlphaFoldDB" id="B4H898"/>
<name>B4H898_DROPE</name>
<gene>
    <name evidence="1" type="primary">Dper\GL18135</name>
    <name evidence="1" type="ORF">Dper_GL18135</name>
</gene>
<reference evidence="1 2" key="1">
    <citation type="journal article" date="2007" name="Nature">
        <title>Evolution of genes and genomes on the Drosophila phylogeny.</title>
        <authorList>
            <consortium name="Drosophila 12 Genomes Consortium"/>
            <person name="Clark A.G."/>
            <person name="Eisen M.B."/>
            <person name="Smith D.R."/>
            <person name="Bergman C.M."/>
            <person name="Oliver B."/>
            <person name="Markow T.A."/>
            <person name="Kaufman T.C."/>
            <person name="Kellis M."/>
            <person name="Gelbart W."/>
            <person name="Iyer V.N."/>
            <person name="Pollard D.A."/>
            <person name="Sackton T.B."/>
            <person name="Larracuente A.M."/>
            <person name="Singh N.D."/>
            <person name="Abad J.P."/>
            <person name="Abt D.N."/>
            <person name="Adryan B."/>
            <person name="Aguade M."/>
            <person name="Akashi H."/>
            <person name="Anderson W.W."/>
            <person name="Aquadro C.F."/>
            <person name="Ardell D.H."/>
            <person name="Arguello R."/>
            <person name="Artieri C.G."/>
            <person name="Barbash D.A."/>
            <person name="Barker D."/>
            <person name="Barsanti P."/>
            <person name="Batterham P."/>
            <person name="Batzoglou S."/>
            <person name="Begun D."/>
            <person name="Bhutkar A."/>
            <person name="Blanco E."/>
            <person name="Bosak S.A."/>
            <person name="Bradley R.K."/>
            <person name="Brand A.D."/>
            <person name="Brent M.R."/>
            <person name="Brooks A.N."/>
            <person name="Brown R.H."/>
            <person name="Butlin R.K."/>
            <person name="Caggese C."/>
            <person name="Calvi B.R."/>
            <person name="Bernardo de Carvalho A."/>
            <person name="Caspi A."/>
            <person name="Castrezana S."/>
            <person name="Celniker S.E."/>
            <person name="Chang J.L."/>
            <person name="Chapple C."/>
            <person name="Chatterji S."/>
            <person name="Chinwalla A."/>
            <person name="Civetta A."/>
            <person name="Clifton S.W."/>
            <person name="Comeron J.M."/>
            <person name="Costello J.C."/>
            <person name="Coyne J.A."/>
            <person name="Daub J."/>
            <person name="David R.G."/>
            <person name="Delcher A.L."/>
            <person name="Delehaunty K."/>
            <person name="Do C.B."/>
            <person name="Ebling H."/>
            <person name="Edwards K."/>
            <person name="Eickbush T."/>
            <person name="Evans J.D."/>
            <person name="Filipski A."/>
            <person name="Findeiss S."/>
            <person name="Freyhult E."/>
            <person name="Fulton L."/>
            <person name="Fulton R."/>
            <person name="Garcia A.C."/>
            <person name="Gardiner A."/>
            <person name="Garfield D.A."/>
            <person name="Garvin B.E."/>
            <person name="Gibson G."/>
            <person name="Gilbert D."/>
            <person name="Gnerre S."/>
            <person name="Godfrey J."/>
            <person name="Good R."/>
            <person name="Gotea V."/>
            <person name="Gravely B."/>
            <person name="Greenberg A.J."/>
            <person name="Griffiths-Jones S."/>
            <person name="Gross S."/>
            <person name="Guigo R."/>
            <person name="Gustafson E.A."/>
            <person name="Haerty W."/>
            <person name="Hahn M.W."/>
            <person name="Halligan D.L."/>
            <person name="Halpern A.L."/>
            <person name="Halter G.M."/>
            <person name="Han M.V."/>
            <person name="Heger A."/>
            <person name="Hillier L."/>
            <person name="Hinrichs A.S."/>
            <person name="Holmes I."/>
            <person name="Hoskins R.A."/>
            <person name="Hubisz M.J."/>
            <person name="Hultmark D."/>
            <person name="Huntley M.A."/>
            <person name="Jaffe D.B."/>
            <person name="Jagadeeshan S."/>
            <person name="Jeck W.R."/>
            <person name="Johnson J."/>
            <person name="Jones C.D."/>
            <person name="Jordan W.C."/>
            <person name="Karpen G.H."/>
            <person name="Kataoka E."/>
            <person name="Keightley P.D."/>
            <person name="Kheradpour P."/>
            <person name="Kirkness E.F."/>
            <person name="Koerich L.B."/>
            <person name="Kristiansen K."/>
            <person name="Kudrna D."/>
            <person name="Kulathinal R.J."/>
            <person name="Kumar S."/>
            <person name="Kwok R."/>
            <person name="Lander E."/>
            <person name="Langley C.H."/>
            <person name="Lapoint R."/>
            <person name="Lazzaro B.P."/>
            <person name="Lee S.J."/>
            <person name="Levesque L."/>
            <person name="Li R."/>
            <person name="Lin C.F."/>
            <person name="Lin M.F."/>
            <person name="Lindblad-Toh K."/>
            <person name="Llopart A."/>
            <person name="Long M."/>
            <person name="Low L."/>
            <person name="Lozovsky E."/>
            <person name="Lu J."/>
            <person name="Luo M."/>
            <person name="Machado C.A."/>
            <person name="Makalowski W."/>
            <person name="Marzo M."/>
            <person name="Matsuda M."/>
            <person name="Matzkin L."/>
            <person name="McAllister B."/>
            <person name="McBride C.S."/>
            <person name="McKernan B."/>
            <person name="McKernan K."/>
            <person name="Mendez-Lago M."/>
            <person name="Minx P."/>
            <person name="Mollenhauer M.U."/>
            <person name="Montooth K."/>
            <person name="Mount S.M."/>
            <person name="Mu X."/>
            <person name="Myers E."/>
            <person name="Negre B."/>
            <person name="Newfeld S."/>
            <person name="Nielsen R."/>
            <person name="Noor M.A."/>
            <person name="O'Grady P."/>
            <person name="Pachter L."/>
            <person name="Papaceit M."/>
            <person name="Parisi M.J."/>
            <person name="Parisi M."/>
            <person name="Parts L."/>
            <person name="Pedersen J.S."/>
            <person name="Pesole G."/>
            <person name="Phillippy A.M."/>
            <person name="Ponting C.P."/>
            <person name="Pop M."/>
            <person name="Porcelli D."/>
            <person name="Powell J.R."/>
            <person name="Prohaska S."/>
            <person name="Pruitt K."/>
            <person name="Puig M."/>
            <person name="Quesneville H."/>
            <person name="Ram K.R."/>
            <person name="Rand D."/>
            <person name="Rasmussen M.D."/>
            <person name="Reed L.K."/>
            <person name="Reenan R."/>
            <person name="Reily A."/>
            <person name="Remington K.A."/>
            <person name="Rieger T.T."/>
            <person name="Ritchie M.G."/>
            <person name="Robin C."/>
            <person name="Rogers Y.H."/>
            <person name="Rohde C."/>
            <person name="Rozas J."/>
            <person name="Rubenfield M.J."/>
            <person name="Ruiz A."/>
            <person name="Russo S."/>
            <person name="Salzberg S.L."/>
            <person name="Sanchez-Gracia A."/>
            <person name="Saranga D.J."/>
            <person name="Sato H."/>
            <person name="Schaeffer S.W."/>
            <person name="Schatz M.C."/>
            <person name="Schlenke T."/>
            <person name="Schwartz R."/>
            <person name="Segarra C."/>
            <person name="Singh R.S."/>
            <person name="Sirot L."/>
            <person name="Sirota M."/>
            <person name="Sisneros N.B."/>
            <person name="Smith C.D."/>
            <person name="Smith T.F."/>
            <person name="Spieth J."/>
            <person name="Stage D.E."/>
            <person name="Stark A."/>
            <person name="Stephan W."/>
            <person name="Strausberg R.L."/>
            <person name="Strempel S."/>
            <person name="Sturgill D."/>
            <person name="Sutton G."/>
            <person name="Sutton G.G."/>
            <person name="Tao W."/>
            <person name="Teichmann S."/>
            <person name="Tobari Y.N."/>
            <person name="Tomimura Y."/>
            <person name="Tsolas J.M."/>
            <person name="Valente V.L."/>
            <person name="Venter E."/>
            <person name="Venter J.C."/>
            <person name="Vicario S."/>
            <person name="Vieira F.G."/>
            <person name="Vilella A.J."/>
            <person name="Villasante A."/>
            <person name="Walenz B."/>
            <person name="Wang J."/>
            <person name="Wasserman M."/>
            <person name="Watts T."/>
            <person name="Wilson D."/>
            <person name="Wilson R.K."/>
            <person name="Wing R.A."/>
            <person name="Wolfner M.F."/>
            <person name="Wong A."/>
            <person name="Wong G.K."/>
            <person name="Wu C.I."/>
            <person name="Wu G."/>
            <person name="Yamamoto D."/>
            <person name="Yang H.P."/>
            <person name="Yang S.P."/>
            <person name="Yorke J.A."/>
            <person name="Yoshida K."/>
            <person name="Zdobnov E."/>
            <person name="Zhang P."/>
            <person name="Zhang Y."/>
            <person name="Zimin A.V."/>
            <person name="Baldwin J."/>
            <person name="Abdouelleil A."/>
            <person name="Abdulkadir J."/>
            <person name="Abebe A."/>
            <person name="Abera B."/>
            <person name="Abreu J."/>
            <person name="Acer S.C."/>
            <person name="Aftuck L."/>
            <person name="Alexander A."/>
            <person name="An P."/>
            <person name="Anderson E."/>
            <person name="Anderson S."/>
            <person name="Arachi H."/>
            <person name="Azer M."/>
            <person name="Bachantsang P."/>
            <person name="Barry A."/>
            <person name="Bayul T."/>
            <person name="Berlin A."/>
            <person name="Bessette D."/>
            <person name="Bloom T."/>
            <person name="Blye J."/>
            <person name="Boguslavskiy L."/>
            <person name="Bonnet C."/>
            <person name="Boukhgalter B."/>
            <person name="Bourzgui I."/>
            <person name="Brown A."/>
            <person name="Cahill P."/>
            <person name="Channer S."/>
            <person name="Cheshatsang Y."/>
            <person name="Chuda L."/>
            <person name="Citroen M."/>
            <person name="Collymore A."/>
            <person name="Cooke P."/>
            <person name="Costello M."/>
            <person name="D'Aco K."/>
            <person name="Daza R."/>
            <person name="De Haan G."/>
            <person name="DeGray S."/>
            <person name="DeMaso C."/>
            <person name="Dhargay N."/>
            <person name="Dooley K."/>
            <person name="Dooley E."/>
            <person name="Doricent M."/>
            <person name="Dorje P."/>
            <person name="Dorjee K."/>
            <person name="Dupes A."/>
            <person name="Elong R."/>
            <person name="Falk J."/>
            <person name="Farina A."/>
            <person name="Faro S."/>
            <person name="Ferguson D."/>
            <person name="Fisher S."/>
            <person name="Foley C.D."/>
            <person name="Franke A."/>
            <person name="Friedrich D."/>
            <person name="Gadbois L."/>
            <person name="Gearin G."/>
            <person name="Gearin C.R."/>
            <person name="Giannoukos G."/>
            <person name="Goode T."/>
            <person name="Graham J."/>
            <person name="Grandbois E."/>
            <person name="Grewal S."/>
            <person name="Gyaltsen K."/>
            <person name="Hafez N."/>
            <person name="Hagos B."/>
            <person name="Hall J."/>
            <person name="Henson C."/>
            <person name="Hollinger A."/>
            <person name="Honan T."/>
            <person name="Huard M.D."/>
            <person name="Hughes L."/>
            <person name="Hurhula B."/>
            <person name="Husby M.E."/>
            <person name="Kamat A."/>
            <person name="Kanga B."/>
            <person name="Kashin S."/>
            <person name="Khazanovich D."/>
            <person name="Kisner P."/>
            <person name="Lance K."/>
            <person name="Lara M."/>
            <person name="Lee W."/>
            <person name="Lennon N."/>
            <person name="Letendre F."/>
            <person name="LeVine R."/>
            <person name="Lipovsky A."/>
            <person name="Liu X."/>
            <person name="Liu J."/>
            <person name="Liu S."/>
            <person name="Lokyitsang T."/>
            <person name="Lokyitsang Y."/>
            <person name="Lubonja R."/>
            <person name="Lui A."/>
            <person name="MacDonald P."/>
            <person name="Magnisalis V."/>
            <person name="Maru K."/>
            <person name="Matthews C."/>
            <person name="McCusker W."/>
            <person name="McDonough S."/>
            <person name="Mehta T."/>
            <person name="Meldrim J."/>
            <person name="Meneus L."/>
            <person name="Mihai O."/>
            <person name="Mihalev A."/>
            <person name="Mihova T."/>
            <person name="Mittelman R."/>
            <person name="Mlenga V."/>
            <person name="Montmayeur A."/>
            <person name="Mulrain L."/>
            <person name="Navidi A."/>
            <person name="Naylor J."/>
            <person name="Negash T."/>
            <person name="Nguyen T."/>
            <person name="Nguyen N."/>
            <person name="Nicol R."/>
            <person name="Norbu C."/>
            <person name="Norbu N."/>
            <person name="Novod N."/>
            <person name="O'Neill B."/>
            <person name="Osman S."/>
            <person name="Markiewicz E."/>
            <person name="Oyono O.L."/>
            <person name="Patti C."/>
            <person name="Phunkhang P."/>
            <person name="Pierre F."/>
            <person name="Priest M."/>
            <person name="Raghuraman S."/>
            <person name="Rege F."/>
            <person name="Reyes R."/>
            <person name="Rise C."/>
            <person name="Rogov P."/>
            <person name="Ross K."/>
            <person name="Ryan E."/>
            <person name="Settipalli S."/>
            <person name="Shea T."/>
            <person name="Sherpa N."/>
            <person name="Shi L."/>
            <person name="Shih D."/>
            <person name="Sparrow T."/>
            <person name="Spaulding J."/>
            <person name="Stalker J."/>
            <person name="Stange-Thomann N."/>
            <person name="Stavropoulos S."/>
            <person name="Stone C."/>
            <person name="Strader C."/>
            <person name="Tesfaye S."/>
            <person name="Thomson T."/>
            <person name="Thoulutsang Y."/>
            <person name="Thoulutsang D."/>
            <person name="Topham K."/>
            <person name="Topping I."/>
            <person name="Tsamla T."/>
            <person name="Vassiliev H."/>
            <person name="Vo A."/>
            <person name="Wangchuk T."/>
            <person name="Wangdi T."/>
            <person name="Weiand M."/>
            <person name="Wilkinson J."/>
            <person name="Wilson A."/>
            <person name="Yadav S."/>
            <person name="Young G."/>
            <person name="Yu Q."/>
            <person name="Zembek L."/>
            <person name="Zhong D."/>
            <person name="Zimmer A."/>
            <person name="Zwirko Z."/>
            <person name="Jaffe D.B."/>
            <person name="Alvarez P."/>
            <person name="Brockman W."/>
            <person name="Butler J."/>
            <person name="Chin C."/>
            <person name="Gnerre S."/>
            <person name="Grabherr M."/>
            <person name="Kleber M."/>
            <person name="Mauceli E."/>
            <person name="MacCallum I."/>
        </authorList>
    </citation>
    <scope>NUCLEOTIDE SEQUENCE [LARGE SCALE GENOMIC DNA]</scope>
    <source>
        <strain evidence="2">MSH-3 / Tucson 14011-0111.49</strain>
    </source>
</reference>
<dbReference type="Proteomes" id="UP000008744">
    <property type="component" value="Unassembled WGS sequence"/>
</dbReference>
<evidence type="ECO:0000313" key="2">
    <source>
        <dbReference type="Proteomes" id="UP000008744"/>
    </source>
</evidence>
<dbReference type="HOGENOM" id="CLU_1391561_0_0_1"/>
<evidence type="ECO:0000313" key="1">
    <source>
        <dbReference type="EMBL" id="EDW34898.1"/>
    </source>
</evidence>
<dbReference type="STRING" id="7234.B4H898"/>
<sequence>MARATPPPTPTVWALLPLPAGRGAQVSHDERSIIIDEEAKSARKSNSILFLYSALSDLNSSRATITATVTATGMCNGSLGRAVQRNEAKLEEQQQGQKIMYRKDLFDKQRQKEILLAPEQGQLEKERQKIRAKRDYLRQLTFQCIGTPPEEEKSLIPLIPKRTYEVPADNSSSITSNQPNRSPCLTDYCTVDSINM</sequence>